<dbReference type="EMBL" id="PUGF01000031">
    <property type="protein sequence ID" value="PRC90998.1"/>
    <property type="molecule type" value="Genomic_DNA"/>
</dbReference>
<evidence type="ECO:0000256" key="1">
    <source>
        <dbReference type="SAM" id="MobiDB-lite"/>
    </source>
</evidence>
<accession>A0A2S9GTI2</accession>
<name>A0A2S9GTI2_9BURK</name>
<feature type="compositionally biased region" description="Polar residues" evidence="1">
    <location>
        <begin position="1"/>
        <end position="26"/>
    </location>
</feature>
<dbReference type="RefSeq" id="WP_105534024.1">
    <property type="nucleotide sequence ID" value="NZ_PUGF01000031.1"/>
</dbReference>
<evidence type="ECO:0000313" key="2">
    <source>
        <dbReference type="EMBL" id="PRC90998.1"/>
    </source>
</evidence>
<feature type="region of interest" description="Disordered" evidence="1">
    <location>
        <begin position="1"/>
        <end position="39"/>
    </location>
</feature>
<dbReference type="OrthoDB" id="6610231at2"/>
<protein>
    <submittedName>
        <fullName evidence="2">Uncharacterized protein</fullName>
    </submittedName>
</protein>
<organism evidence="2 3">
    <name type="scientific">Solimicrobium silvestre</name>
    <dbReference type="NCBI Taxonomy" id="2099400"/>
    <lineage>
        <taxon>Bacteria</taxon>
        <taxon>Pseudomonadati</taxon>
        <taxon>Pseudomonadota</taxon>
        <taxon>Betaproteobacteria</taxon>
        <taxon>Burkholderiales</taxon>
        <taxon>Oxalobacteraceae</taxon>
        <taxon>Solimicrobium</taxon>
    </lineage>
</organism>
<comment type="caution">
    <text evidence="2">The sequence shown here is derived from an EMBL/GenBank/DDBJ whole genome shotgun (WGS) entry which is preliminary data.</text>
</comment>
<keyword evidence="3" id="KW-1185">Reference proteome</keyword>
<feature type="compositionally biased region" description="Low complexity" evidence="1">
    <location>
        <begin position="27"/>
        <end position="39"/>
    </location>
</feature>
<gene>
    <name evidence="2" type="ORF">S2091_4294</name>
</gene>
<proteinExistence type="predicted"/>
<dbReference type="Proteomes" id="UP000237839">
    <property type="component" value="Unassembled WGS sequence"/>
</dbReference>
<sequence length="206" mass="21168">MSFVSAISASQPSFVSSTAQSDGQQIPASQPQSSGGASSVAISAAGQTYLNYEQTMAIDQQNQSRTIASADSDPQWGAGLASAMAHDTSMDGSAVGGLVSISAPFGDPVTYTNGAPVTVASQAYFTKQYASYQNQVTQLYNSDSAKGTPPGQIISDIFALQAKQPDAFRAMMSWPPGSGPLSVQQATNVPGSVPQYLNAGGQVIQS</sequence>
<evidence type="ECO:0000313" key="3">
    <source>
        <dbReference type="Proteomes" id="UP000237839"/>
    </source>
</evidence>
<dbReference type="AlphaFoldDB" id="A0A2S9GTI2"/>
<reference evidence="2 3" key="1">
    <citation type="submission" date="2018-02" db="EMBL/GenBank/DDBJ databases">
        <title>Solimicrobium silvestre gen. nov., sp. nov., isolated from alpine forest soil.</title>
        <authorList>
            <person name="Margesin R."/>
            <person name="Albuquerque L."/>
            <person name="Zhang D.-C."/>
            <person name="Froufe H.J.C."/>
            <person name="Severino R."/>
            <person name="Roxo I."/>
            <person name="Egas C."/>
            <person name="Da Costa M.S."/>
        </authorList>
    </citation>
    <scope>NUCLEOTIDE SEQUENCE [LARGE SCALE GENOMIC DNA]</scope>
    <source>
        <strain evidence="2 3">S20-91</strain>
    </source>
</reference>